<gene>
    <name evidence="1" type="ORF">C8J24_2974</name>
</gene>
<proteinExistence type="predicted"/>
<evidence type="ECO:0000313" key="2">
    <source>
        <dbReference type="Proteomes" id="UP000240996"/>
    </source>
</evidence>
<dbReference type="Proteomes" id="UP000240996">
    <property type="component" value="Unassembled WGS sequence"/>
</dbReference>
<sequence>MGSQTAAGSSLAISVTSPATADATGYAALTFTDVGQVEKLGSIGASFAKVEFQPLKGAKQKFKGSADYGALQPSMALDSSDAGQAIMQTSADDESQKLYSFRVTYPDGAKRYFGGRNFGMPETADGADSMLTGAPTIEICTKIVKVAAPTT</sequence>
<accession>A0A2T4YMX7</accession>
<dbReference type="Gene3D" id="4.10.410.40">
    <property type="match status" value="1"/>
</dbReference>
<reference evidence="1 2" key="1">
    <citation type="submission" date="2018-04" db="EMBL/GenBank/DDBJ databases">
        <title>Genomic Encyclopedia of Type Strains, Phase III (KMG-III): the genomes of soil and plant-associated and newly described type strains.</title>
        <authorList>
            <person name="Whitman W."/>
        </authorList>
    </citation>
    <scope>NUCLEOTIDE SEQUENCE [LARGE SCALE GENOMIC DNA]</scope>
    <source>
        <strain evidence="1 2">NW12</strain>
    </source>
</reference>
<dbReference type="AlphaFoldDB" id="A0A2T4YMX7"/>
<evidence type="ECO:0000313" key="1">
    <source>
        <dbReference type="EMBL" id="PTM44764.1"/>
    </source>
</evidence>
<dbReference type="RefSeq" id="WP_037528050.1">
    <property type="nucleotide sequence ID" value="NZ_PZZN01000003.1"/>
</dbReference>
<comment type="caution">
    <text evidence="1">The sequence shown here is derived from an EMBL/GenBank/DDBJ whole genome shotgun (WGS) entry which is preliminary data.</text>
</comment>
<name>A0A2T4YMX7_9SPHN</name>
<protein>
    <submittedName>
        <fullName evidence="1">Uncharacterized protein</fullName>
    </submittedName>
</protein>
<dbReference type="EMBL" id="PZZN01000003">
    <property type="protein sequence ID" value="PTM44764.1"/>
    <property type="molecule type" value="Genomic_DNA"/>
</dbReference>
<keyword evidence="2" id="KW-1185">Reference proteome</keyword>
<organism evidence="1 2">
    <name type="scientific">Sphingomonas aerolata</name>
    <dbReference type="NCBI Taxonomy" id="185951"/>
    <lineage>
        <taxon>Bacteria</taxon>
        <taxon>Pseudomonadati</taxon>
        <taxon>Pseudomonadota</taxon>
        <taxon>Alphaproteobacteria</taxon>
        <taxon>Sphingomonadales</taxon>
        <taxon>Sphingomonadaceae</taxon>
        <taxon>Sphingomonas</taxon>
    </lineage>
</organism>